<organism evidence="7">
    <name type="scientific">Oryza barthii</name>
    <dbReference type="NCBI Taxonomy" id="65489"/>
    <lineage>
        <taxon>Eukaryota</taxon>
        <taxon>Viridiplantae</taxon>
        <taxon>Streptophyta</taxon>
        <taxon>Embryophyta</taxon>
        <taxon>Tracheophyta</taxon>
        <taxon>Spermatophyta</taxon>
        <taxon>Magnoliopsida</taxon>
        <taxon>Liliopsida</taxon>
        <taxon>Poales</taxon>
        <taxon>Poaceae</taxon>
        <taxon>BOP clade</taxon>
        <taxon>Oryzoideae</taxon>
        <taxon>Oryzeae</taxon>
        <taxon>Oryzinae</taxon>
        <taxon>Oryza</taxon>
    </lineage>
</organism>
<name>A0A0D3HRD7_9ORYZ</name>
<comment type="similarity">
    <text evidence="4">Belongs to the HIPP family.</text>
</comment>
<dbReference type="HOGENOM" id="CLU_1191459_0_0_1"/>
<dbReference type="InterPro" id="IPR006121">
    <property type="entry name" value="HMA_dom"/>
</dbReference>
<dbReference type="PaxDb" id="65489-OBART12G02720.1"/>
<evidence type="ECO:0000313" key="8">
    <source>
        <dbReference type="Proteomes" id="UP000026960"/>
    </source>
</evidence>
<keyword evidence="3" id="KW-0636">Prenylation</keyword>
<dbReference type="Proteomes" id="UP000026960">
    <property type="component" value="Chromosome 12"/>
</dbReference>
<sequence>MSKEEVLKIQTCVLKVNIHCDGCQKKVKKILHKIEGVYQTSIDAEQGKVTVSGLVDPATIIKKLNKAGKPAELWGSKVGVAAMGGGPMTMPMAHHPHMGSAQGGGAGAVQGMPPAAFYQGGGGGGGGGMPSGPEMLQAAAAAGNPMAQQQYMAMMQQQQQQMMMNGQGHHGHGHHHGHHGHGGGAAPAGYPAMGYGYGRPPMPYPMHYPMQPHPHADPYNYFSDENPNSCSVM</sequence>
<evidence type="ECO:0000256" key="4">
    <source>
        <dbReference type="ARBA" id="ARBA00024045"/>
    </source>
</evidence>
<evidence type="ECO:0000256" key="3">
    <source>
        <dbReference type="ARBA" id="ARBA00023289"/>
    </source>
</evidence>
<dbReference type="PANTHER" id="PTHR45868:SF93">
    <property type="entry name" value="OS12G0144600 PROTEIN"/>
    <property type="match status" value="1"/>
</dbReference>
<feature type="region of interest" description="Disordered" evidence="5">
    <location>
        <begin position="165"/>
        <end position="185"/>
    </location>
</feature>
<dbReference type="AlphaFoldDB" id="A0A0D3HRD7"/>
<dbReference type="EnsemblPlants" id="OBART12G02720.2">
    <property type="protein sequence ID" value="OBART12G02720.2"/>
    <property type="gene ID" value="OBART12G02720"/>
</dbReference>
<dbReference type="Gene3D" id="3.30.70.100">
    <property type="match status" value="1"/>
</dbReference>
<accession>A0A0D3HRD7</accession>
<dbReference type="STRING" id="65489.A0A0D3HRD7"/>
<evidence type="ECO:0000313" key="7">
    <source>
        <dbReference type="EnsemblPlants" id="OBART12G02720.1"/>
    </source>
</evidence>
<dbReference type="eggNOG" id="KOG1603">
    <property type="taxonomic scope" value="Eukaryota"/>
</dbReference>
<evidence type="ECO:0000256" key="5">
    <source>
        <dbReference type="SAM" id="MobiDB-lite"/>
    </source>
</evidence>
<keyword evidence="3" id="KW-0449">Lipoprotein</keyword>
<reference evidence="7" key="1">
    <citation type="journal article" date="2009" name="Rice">
        <title>De Novo Next Generation Sequencing of Plant Genomes.</title>
        <authorList>
            <person name="Rounsley S."/>
            <person name="Marri P.R."/>
            <person name="Yu Y."/>
            <person name="He R."/>
            <person name="Sisneros N."/>
            <person name="Goicoechea J.L."/>
            <person name="Lee S.J."/>
            <person name="Angelova A."/>
            <person name="Kudrna D."/>
            <person name="Luo M."/>
            <person name="Affourtit J."/>
            <person name="Desany B."/>
            <person name="Knight J."/>
            <person name="Niazi F."/>
            <person name="Egholm M."/>
            <person name="Wing R.A."/>
        </authorList>
    </citation>
    <scope>NUCLEOTIDE SEQUENCE [LARGE SCALE GENOMIC DNA]</scope>
    <source>
        <strain evidence="7">IRGC 105608</strain>
    </source>
</reference>
<keyword evidence="1" id="KW-0488">Methylation</keyword>
<evidence type="ECO:0000259" key="6">
    <source>
        <dbReference type="PROSITE" id="PS50846"/>
    </source>
</evidence>
<reference evidence="7" key="2">
    <citation type="submission" date="2015-03" db="UniProtKB">
        <authorList>
            <consortium name="EnsemblPlants"/>
        </authorList>
    </citation>
    <scope>IDENTIFICATION</scope>
</reference>
<dbReference type="Gramene" id="OBART12G02720.2">
    <property type="protein sequence ID" value="OBART12G02720.2"/>
    <property type="gene ID" value="OBART12G02720"/>
</dbReference>
<dbReference type="Gramene" id="OBART12G02720.1">
    <property type="protein sequence ID" value="OBART12G02720.1"/>
    <property type="gene ID" value="OBART12G02720"/>
</dbReference>
<dbReference type="FunFam" id="3.30.70.100:FF:000008">
    <property type="entry name" value="Copper transport protein ATOX1"/>
    <property type="match status" value="1"/>
</dbReference>
<dbReference type="GO" id="GO:0046872">
    <property type="term" value="F:metal ion binding"/>
    <property type="evidence" value="ECO:0007669"/>
    <property type="project" value="UniProtKB-KW"/>
</dbReference>
<dbReference type="CDD" id="cd00371">
    <property type="entry name" value="HMA"/>
    <property type="match status" value="1"/>
</dbReference>
<keyword evidence="8" id="KW-1185">Reference proteome</keyword>
<dbReference type="Pfam" id="PF00403">
    <property type="entry name" value="HMA"/>
    <property type="match status" value="1"/>
</dbReference>
<feature type="compositionally biased region" description="Basic residues" evidence="5">
    <location>
        <begin position="169"/>
        <end position="181"/>
    </location>
</feature>
<protein>
    <recommendedName>
        <fullName evidence="6">HMA domain-containing protein</fullName>
    </recommendedName>
</protein>
<dbReference type="EnsemblPlants" id="OBART12G02720.1">
    <property type="protein sequence ID" value="OBART12G02720.1"/>
    <property type="gene ID" value="OBART12G02720"/>
</dbReference>
<dbReference type="PANTHER" id="PTHR45868">
    <property type="entry name" value="HEAVY METAL-ASSOCIATED ISOPRENYLATED PLANT PROTEIN 33-RELATED"/>
    <property type="match status" value="1"/>
</dbReference>
<keyword evidence="2" id="KW-0479">Metal-binding</keyword>
<proteinExistence type="inferred from homology"/>
<dbReference type="InterPro" id="IPR036163">
    <property type="entry name" value="HMA_dom_sf"/>
</dbReference>
<evidence type="ECO:0000256" key="2">
    <source>
        <dbReference type="ARBA" id="ARBA00022723"/>
    </source>
</evidence>
<feature type="domain" description="HMA" evidence="6">
    <location>
        <begin position="9"/>
        <end position="72"/>
    </location>
</feature>
<dbReference type="SUPFAM" id="SSF55008">
    <property type="entry name" value="HMA, heavy metal-associated domain"/>
    <property type="match status" value="1"/>
</dbReference>
<dbReference type="PROSITE" id="PS50846">
    <property type="entry name" value="HMA_2"/>
    <property type="match status" value="1"/>
</dbReference>
<evidence type="ECO:0000256" key="1">
    <source>
        <dbReference type="ARBA" id="ARBA00022481"/>
    </source>
</evidence>